<evidence type="ECO:0000313" key="1">
    <source>
        <dbReference type="EMBL" id="MPC82261.1"/>
    </source>
</evidence>
<gene>
    <name evidence="1" type="ORF">E2C01_076916</name>
</gene>
<dbReference type="AlphaFoldDB" id="A0A5B7IA05"/>
<comment type="caution">
    <text evidence="1">The sequence shown here is derived from an EMBL/GenBank/DDBJ whole genome shotgun (WGS) entry which is preliminary data.</text>
</comment>
<reference evidence="1 2" key="1">
    <citation type="submission" date="2019-05" db="EMBL/GenBank/DDBJ databases">
        <title>Another draft genome of Portunus trituberculatus and its Hox gene families provides insights of decapod evolution.</title>
        <authorList>
            <person name="Jeong J.-H."/>
            <person name="Song I."/>
            <person name="Kim S."/>
            <person name="Choi T."/>
            <person name="Kim D."/>
            <person name="Ryu S."/>
            <person name="Kim W."/>
        </authorList>
    </citation>
    <scope>NUCLEOTIDE SEQUENCE [LARGE SCALE GENOMIC DNA]</scope>
    <source>
        <tissue evidence="1">Muscle</tissue>
    </source>
</reference>
<accession>A0A5B7IA05</accession>
<protein>
    <submittedName>
        <fullName evidence="1">Uncharacterized protein</fullName>
    </submittedName>
</protein>
<evidence type="ECO:0000313" key="2">
    <source>
        <dbReference type="Proteomes" id="UP000324222"/>
    </source>
</evidence>
<proteinExistence type="predicted"/>
<dbReference type="EMBL" id="VSRR010059259">
    <property type="protein sequence ID" value="MPC82261.1"/>
    <property type="molecule type" value="Genomic_DNA"/>
</dbReference>
<dbReference type="Proteomes" id="UP000324222">
    <property type="component" value="Unassembled WGS sequence"/>
</dbReference>
<keyword evidence="2" id="KW-1185">Reference proteome</keyword>
<name>A0A5B7IA05_PORTR</name>
<sequence>MHGPGDLLPLKLPVRRANRMLFSALDNDLREGREVDGAWRRGGWWIVVGGEMCTWTALGNTKEVGRWGKDAVVYAGWRVRVDYLGGGKRVEAQVGVGASTVQVPVSTTSDALQNVSRENPTHHCDAPATALTSQ</sequence>
<organism evidence="1 2">
    <name type="scientific">Portunus trituberculatus</name>
    <name type="common">Swimming crab</name>
    <name type="synonym">Neptunus trituberculatus</name>
    <dbReference type="NCBI Taxonomy" id="210409"/>
    <lineage>
        <taxon>Eukaryota</taxon>
        <taxon>Metazoa</taxon>
        <taxon>Ecdysozoa</taxon>
        <taxon>Arthropoda</taxon>
        <taxon>Crustacea</taxon>
        <taxon>Multicrustacea</taxon>
        <taxon>Malacostraca</taxon>
        <taxon>Eumalacostraca</taxon>
        <taxon>Eucarida</taxon>
        <taxon>Decapoda</taxon>
        <taxon>Pleocyemata</taxon>
        <taxon>Brachyura</taxon>
        <taxon>Eubrachyura</taxon>
        <taxon>Portunoidea</taxon>
        <taxon>Portunidae</taxon>
        <taxon>Portuninae</taxon>
        <taxon>Portunus</taxon>
    </lineage>
</organism>